<evidence type="ECO:0000256" key="16">
    <source>
        <dbReference type="ARBA" id="ARBA00049255"/>
    </source>
</evidence>
<protein>
    <recommendedName>
        <fullName evidence="6">Phenylalanine--tRNA ligase beta subunit</fullName>
        <ecNumber evidence="5">6.1.1.20</ecNumber>
    </recommendedName>
    <alternativeName>
        <fullName evidence="15">Phenylalanyl-tRNA synthetase beta subunit</fullName>
    </alternativeName>
</protein>
<dbReference type="FunFam" id="3.30.930.10:FF:000032">
    <property type="entry name" value="Phenylalanine--tRNA ligase beta subunit"/>
    <property type="match status" value="1"/>
</dbReference>
<evidence type="ECO:0000313" key="19">
    <source>
        <dbReference type="Proteomes" id="UP000801492"/>
    </source>
</evidence>
<dbReference type="PANTHER" id="PTHR10947:SF0">
    <property type="entry name" value="PHENYLALANINE--TRNA LIGASE BETA SUBUNIT"/>
    <property type="match status" value="1"/>
</dbReference>
<dbReference type="InterPro" id="IPR005146">
    <property type="entry name" value="B3/B4_tRNA-bd"/>
</dbReference>
<organism evidence="18 19">
    <name type="scientific">Ignelater luminosus</name>
    <name type="common">Cucubano</name>
    <name type="synonym">Pyrophorus luminosus</name>
    <dbReference type="NCBI Taxonomy" id="2038154"/>
    <lineage>
        <taxon>Eukaryota</taxon>
        <taxon>Metazoa</taxon>
        <taxon>Ecdysozoa</taxon>
        <taxon>Arthropoda</taxon>
        <taxon>Hexapoda</taxon>
        <taxon>Insecta</taxon>
        <taxon>Pterygota</taxon>
        <taxon>Neoptera</taxon>
        <taxon>Endopterygota</taxon>
        <taxon>Coleoptera</taxon>
        <taxon>Polyphaga</taxon>
        <taxon>Elateriformia</taxon>
        <taxon>Elateroidea</taxon>
        <taxon>Elateridae</taxon>
        <taxon>Agrypninae</taxon>
        <taxon>Pyrophorini</taxon>
        <taxon>Ignelater</taxon>
    </lineage>
</organism>
<evidence type="ECO:0000256" key="14">
    <source>
        <dbReference type="ARBA" id="ARBA00023146"/>
    </source>
</evidence>
<evidence type="ECO:0000256" key="3">
    <source>
        <dbReference type="ARBA" id="ARBA00007438"/>
    </source>
</evidence>
<dbReference type="Pfam" id="PF03484">
    <property type="entry name" value="B5"/>
    <property type="match status" value="1"/>
</dbReference>
<dbReference type="Proteomes" id="UP000801492">
    <property type="component" value="Unassembled WGS sequence"/>
</dbReference>
<dbReference type="InterPro" id="IPR045864">
    <property type="entry name" value="aa-tRNA-synth_II/BPL/LPL"/>
</dbReference>
<reference evidence="18" key="1">
    <citation type="submission" date="2019-08" db="EMBL/GenBank/DDBJ databases">
        <title>The genome of the North American firefly Photinus pyralis.</title>
        <authorList>
            <consortium name="Photinus pyralis genome working group"/>
            <person name="Fallon T.R."/>
            <person name="Sander Lower S.E."/>
            <person name="Weng J.-K."/>
        </authorList>
    </citation>
    <scope>NUCLEOTIDE SEQUENCE</scope>
    <source>
        <strain evidence="18">TRF0915ILg1</strain>
        <tissue evidence="18">Whole body</tissue>
    </source>
</reference>
<dbReference type="SMART" id="SM00873">
    <property type="entry name" value="B3_4"/>
    <property type="match status" value="1"/>
</dbReference>
<dbReference type="Gene3D" id="3.50.40.10">
    <property type="entry name" value="Phenylalanyl-trna Synthetase, Chain B, domain 3"/>
    <property type="match status" value="1"/>
</dbReference>
<evidence type="ECO:0000259" key="17">
    <source>
        <dbReference type="PROSITE" id="PS51483"/>
    </source>
</evidence>
<evidence type="ECO:0000256" key="5">
    <source>
        <dbReference type="ARBA" id="ARBA00012814"/>
    </source>
</evidence>
<comment type="catalytic activity">
    <reaction evidence="16">
        <text>tRNA(Phe) + L-phenylalanine + ATP = L-phenylalanyl-tRNA(Phe) + AMP + diphosphate + H(+)</text>
        <dbReference type="Rhea" id="RHEA:19413"/>
        <dbReference type="Rhea" id="RHEA-COMP:9668"/>
        <dbReference type="Rhea" id="RHEA-COMP:9699"/>
        <dbReference type="ChEBI" id="CHEBI:15378"/>
        <dbReference type="ChEBI" id="CHEBI:30616"/>
        <dbReference type="ChEBI" id="CHEBI:33019"/>
        <dbReference type="ChEBI" id="CHEBI:58095"/>
        <dbReference type="ChEBI" id="CHEBI:78442"/>
        <dbReference type="ChEBI" id="CHEBI:78531"/>
        <dbReference type="ChEBI" id="CHEBI:456215"/>
        <dbReference type="EC" id="6.1.1.20"/>
    </reaction>
</comment>
<accession>A0A8K0D4N6</accession>
<dbReference type="GO" id="GO:0006432">
    <property type="term" value="P:phenylalanyl-tRNA aminoacylation"/>
    <property type="evidence" value="ECO:0007669"/>
    <property type="project" value="InterPro"/>
</dbReference>
<dbReference type="Gene3D" id="3.30.930.10">
    <property type="entry name" value="Bira Bifunctional Protein, Domain 2"/>
    <property type="match status" value="1"/>
</dbReference>
<dbReference type="GO" id="GO:0005524">
    <property type="term" value="F:ATP binding"/>
    <property type="evidence" value="ECO:0007669"/>
    <property type="project" value="UniProtKB-KW"/>
</dbReference>
<dbReference type="InterPro" id="IPR041616">
    <property type="entry name" value="PheRS_beta_core"/>
</dbReference>
<dbReference type="OrthoDB" id="1698572at2759"/>
<dbReference type="GO" id="GO:0003723">
    <property type="term" value="F:RNA binding"/>
    <property type="evidence" value="ECO:0007669"/>
    <property type="project" value="InterPro"/>
</dbReference>
<gene>
    <name evidence="18" type="ORF">ILUMI_09231</name>
</gene>
<dbReference type="PANTHER" id="PTHR10947">
    <property type="entry name" value="PHENYLALANYL-TRNA SYNTHETASE BETA CHAIN AND LEUCINE-RICH REPEAT-CONTAINING PROTEIN 47"/>
    <property type="match status" value="1"/>
</dbReference>
<name>A0A8K0D4N6_IGNLU</name>
<keyword evidence="9" id="KW-0479">Metal-binding</keyword>
<evidence type="ECO:0000313" key="18">
    <source>
        <dbReference type="EMBL" id="KAF2896946.1"/>
    </source>
</evidence>
<evidence type="ECO:0000256" key="6">
    <source>
        <dbReference type="ARBA" id="ARBA00017032"/>
    </source>
</evidence>
<comment type="caution">
    <text evidence="18">The sequence shown here is derived from an EMBL/GenBank/DDBJ whole genome shotgun (WGS) entry which is preliminary data.</text>
</comment>
<keyword evidence="12" id="KW-0460">Magnesium</keyword>
<dbReference type="CDD" id="cd00769">
    <property type="entry name" value="PheRS_beta_core"/>
    <property type="match status" value="1"/>
</dbReference>
<keyword evidence="10" id="KW-0547">Nucleotide-binding</keyword>
<comment type="similarity">
    <text evidence="3">Belongs to the phenylalanyl-tRNA synthetase beta subunit family. Type 2 subfamily.</text>
</comment>
<dbReference type="InterPro" id="IPR045060">
    <property type="entry name" value="Phe-tRNA-ligase_IIc_bsu"/>
</dbReference>
<dbReference type="Pfam" id="PF17759">
    <property type="entry name" value="tRNA_synthFbeta"/>
    <property type="match status" value="1"/>
</dbReference>
<evidence type="ECO:0000256" key="2">
    <source>
        <dbReference type="ARBA" id="ARBA00004496"/>
    </source>
</evidence>
<dbReference type="AlphaFoldDB" id="A0A8K0D4N6"/>
<dbReference type="FunFam" id="3.30.56.10:FF:000005">
    <property type="entry name" value="Phenylalanine--tRNA ligase beta subunit"/>
    <property type="match status" value="1"/>
</dbReference>
<dbReference type="GO" id="GO:0000287">
    <property type="term" value="F:magnesium ion binding"/>
    <property type="evidence" value="ECO:0007669"/>
    <property type="project" value="InterPro"/>
</dbReference>
<evidence type="ECO:0000256" key="8">
    <source>
        <dbReference type="ARBA" id="ARBA00022598"/>
    </source>
</evidence>
<keyword evidence="19" id="KW-1185">Reference proteome</keyword>
<dbReference type="InterPro" id="IPR020825">
    <property type="entry name" value="Phe-tRNA_synthase-like_B3/B4"/>
</dbReference>
<sequence>MPTVGVKRDVLFKALGKTYTDDEFQSLCFEFGLELDEVTTEKQMITKEQGEGAESSVGASEDIIYRIDVPANRYDLLCLEGLARGLLIFQGKIPQPIYKAIQPADGVQKLIIKPNTAKIRPYAVAAVLRNMYFTQDSYNSFIDLQDKLHQNICRKRSLVAIGTHDLDTIEGPFIYDAKPPSKIKFTPLNQDKEYTAVELMELYSTHAQLKQYLPIIKDSPVYPVIEDSKGRVLSMPPVINGDHTKITLNTKNVFIECTATDLTKAKIVLDTLVCMFSEYCKQKFTAEYCEVEQPNGTIIRYPELPYRDEVVGIAKTNTAIGIHESGKGIANLLSKMCLKSKLSSSGKGVRVTIPPTRHDVIHACDIYEDVAIAYGYNKLTKTLPKTNTIAQQLPLNKLSDLLREPIAQAGFTEALTFSLCSRDDISTKLGVSIEDVQAVHVSNPKTLEFQVCRTLLLPGLLKTLASNKKMPLPLKLFEISDVVLKDSKAEVGARNERRICAVNCNKTAGFEIVHGLLDKIMLLLEIPWNPQKGDTGYYLRAANDPAYFPQRCAEVICNGSVIGKIGVLHPDVLSKFEITNPCSCLEINIEPFV</sequence>
<keyword evidence="13" id="KW-0648">Protein biosynthesis</keyword>
<dbReference type="SUPFAM" id="SSF46955">
    <property type="entry name" value="Putative DNA-binding domain"/>
    <property type="match status" value="2"/>
</dbReference>
<proteinExistence type="inferred from homology"/>
<evidence type="ECO:0000256" key="11">
    <source>
        <dbReference type="ARBA" id="ARBA00022840"/>
    </source>
</evidence>
<dbReference type="EC" id="6.1.1.20" evidence="5"/>
<dbReference type="SMART" id="SM00874">
    <property type="entry name" value="B5"/>
    <property type="match status" value="1"/>
</dbReference>
<dbReference type="InterPro" id="IPR040659">
    <property type="entry name" value="PhetRS_B1"/>
</dbReference>
<evidence type="ECO:0000256" key="9">
    <source>
        <dbReference type="ARBA" id="ARBA00022723"/>
    </source>
</evidence>
<dbReference type="SUPFAM" id="SSF55681">
    <property type="entry name" value="Class II aaRS and biotin synthetases"/>
    <property type="match status" value="1"/>
</dbReference>
<dbReference type="InterPro" id="IPR004531">
    <property type="entry name" value="Phe-tRNA-synth_IIc_bsu_arc_euk"/>
</dbReference>
<dbReference type="PROSITE" id="PS51483">
    <property type="entry name" value="B5"/>
    <property type="match status" value="1"/>
</dbReference>
<evidence type="ECO:0000256" key="15">
    <source>
        <dbReference type="ARBA" id="ARBA00033189"/>
    </source>
</evidence>
<evidence type="ECO:0000256" key="1">
    <source>
        <dbReference type="ARBA" id="ARBA00001946"/>
    </source>
</evidence>
<dbReference type="SUPFAM" id="SSF56037">
    <property type="entry name" value="PheT/TilS domain"/>
    <property type="match status" value="1"/>
</dbReference>
<evidence type="ECO:0000256" key="10">
    <source>
        <dbReference type="ARBA" id="ARBA00022741"/>
    </source>
</evidence>
<comment type="subcellular location">
    <subcellularLocation>
        <location evidence="2">Cytoplasm</location>
    </subcellularLocation>
</comment>
<comment type="cofactor">
    <cofactor evidence="1">
        <name>Mg(2+)</name>
        <dbReference type="ChEBI" id="CHEBI:18420"/>
    </cofactor>
</comment>
<dbReference type="InterPro" id="IPR005147">
    <property type="entry name" value="tRNA_synthase_B5-dom"/>
</dbReference>
<dbReference type="NCBIfam" id="TIGR00471">
    <property type="entry name" value="pheT_arch"/>
    <property type="match status" value="1"/>
</dbReference>
<evidence type="ECO:0000256" key="13">
    <source>
        <dbReference type="ARBA" id="ARBA00022917"/>
    </source>
</evidence>
<keyword evidence="14" id="KW-0030">Aminoacyl-tRNA synthetase</keyword>
<dbReference type="Pfam" id="PF18262">
    <property type="entry name" value="PhetRS_B1"/>
    <property type="match status" value="1"/>
</dbReference>
<keyword evidence="11" id="KW-0067">ATP-binding</keyword>
<dbReference type="GO" id="GO:0004826">
    <property type="term" value="F:phenylalanine-tRNA ligase activity"/>
    <property type="evidence" value="ECO:0007669"/>
    <property type="project" value="UniProtKB-EC"/>
</dbReference>
<keyword evidence="8" id="KW-0436">Ligase</keyword>
<evidence type="ECO:0000256" key="7">
    <source>
        <dbReference type="ARBA" id="ARBA00022490"/>
    </source>
</evidence>
<dbReference type="FunFam" id="3.50.40.10:FF:000002">
    <property type="entry name" value="phenylalanine--tRNA ligase beta subunit"/>
    <property type="match status" value="1"/>
</dbReference>
<evidence type="ECO:0000256" key="4">
    <source>
        <dbReference type="ARBA" id="ARBA00011209"/>
    </source>
</evidence>
<dbReference type="Pfam" id="PF03483">
    <property type="entry name" value="B3_4"/>
    <property type="match status" value="1"/>
</dbReference>
<dbReference type="InterPro" id="IPR009061">
    <property type="entry name" value="DNA-bd_dom_put_sf"/>
</dbReference>
<dbReference type="EMBL" id="VTPC01004616">
    <property type="protein sequence ID" value="KAF2896946.1"/>
    <property type="molecule type" value="Genomic_DNA"/>
</dbReference>
<keyword evidence="7" id="KW-0963">Cytoplasm</keyword>
<evidence type="ECO:0000256" key="12">
    <source>
        <dbReference type="ARBA" id="ARBA00022842"/>
    </source>
</evidence>
<feature type="domain" description="B5" evidence="17">
    <location>
        <begin position="304"/>
        <end position="381"/>
    </location>
</feature>
<comment type="subunit">
    <text evidence="4">Tetramer of two alpha and two beta subunits.</text>
</comment>
<dbReference type="GO" id="GO:0009328">
    <property type="term" value="C:phenylalanine-tRNA ligase complex"/>
    <property type="evidence" value="ECO:0007669"/>
    <property type="project" value="TreeGrafter"/>
</dbReference>
<dbReference type="Gene3D" id="3.30.56.10">
    <property type="match status" value="2"/>
</dbReference>